<keyword evidence="3" id="KW-1185">Reference proteome</keyword>
<reference evidence="3" key="1">
    <citation type="submission" date="2018-02" db="EMBL/GenBank/DDBJ databases">
        <authorList>
            <person name="O'Hara-Hanley K."/>
            <person name="Soby S."/>
        </authorList>
    </citation>
    <scope>NUCLEOTIDE SEQUENCE [LARGE SCALE GENOMIC DNA]</scope>
    <source>
        <strain evidence="3">MWU14-2602</strain>
    </source>
</reference>
<accession>A0A2S5DFX9</accession>
<organism evidence="2 3">
    <name type="scientific">Chromobacterium alticapitis</name>
    <dbReference type="NCBI Taxonomy" id="2073169"/>
    <lineage>
        <taxon>Bacteria</taxon>
        <taxon>Pseudomonadati</taxon>
        <taxon>Pseudomonadota</taxon>
        <taxon>Betaproteobacteria</taxon>
        <taxon>Neisseriales</taxon>
        <taxon>Chromobacteriaceae</taxon>
        <taxon>Chromobacterium</taxon>
    </lineage>
</organism>
<gene>
    <name evidence="2" type="ORF">C2I19_10920</name>
</gene>
<evidence type="ECO:0000256" key="1">
    <source>
        <dbReference type="SAM" id="MobiDB-lite"/>
    </source>
</evidence>
<sequence>MLSARQYGFHRKERSMKTETLSRFFQQYLGRQRRLLGMDPAEALAWLNEVMQWQEDDAKKAAGDETRPIRGEQQRKLAGPPSRRAG</sequence>
<dbReference type="EMBL" id="PQWB01000042">
    <property type="protein sequence ID" value="POZ61898.1"/>
    <property type="molecule type" value="Genomic_DNA"/>
</dbReference>
<proteinExistence type="predicted"/>
<dbReference type="AlphaFoldDB" id="A0A2S5DFX9"/>
<evidence type="ECO:0000313" key="3">
    <source>
        <dbReference type="Proteomes" id="UP000237082"/>
    </source>
</evidence>
<evidence type="ECO:0000313" key="2">
    <source>
        <dbReference type="EMBL" id="POZ61898.1"/>
    </source>
</evidence>
<dbReference type="Proteomes" id="UP000237082">
    <property type="component" value="Unassembled WGS sequence"/>
</dbReference>
<feature type="compositionally biased region" description="Basic and acidic residues" evidence="1">
    <location>
        <begin position="57"/>
        <end position="75"/>
    </location>
</feature>
<name>A0A2S5DFX9_9NEIS</name>
<protein>
    <submittedName>
        <fullName evidence="2">Uncharacterized protein</fullName>
    </submittedName>
</protein>
<comment type="caution">
    <text evidence="2">The sequence shown here is derived from an EMBL/GenBank/DDBJ whole genome shotgun (WGS) entry which is preliminary data.</text>
</comment>
<feature type="region of interest" description="Disordered" evidence="1">
    <location>
        <begin position="57"/>
        <end position="86"/>
    </location>
</feature>